<accession>A0A3N4N689</accession>
<dbReference type="InterPro" id="IPR039418">
    <property type="entry name" value="LexA-like"/>
</dbReference>
<protein>
    <submittedName>
        <fullName evidence="2">Peptidase</fullName>
    </submittedName>
</protein>
<evidence type="ECO:0000313" key="3">
    <source>
        <dbReference type="Proteomes" id="UP000281332"/>
    </source>
</evidence>
<dbReference type="InterPro" id="IPR036286">
    <property type="entry name" value="LexA/Signal_pep-like_sf"/>
</dbReference>
<keyword evidence="3" id="KW-1185">Reference proteome</keyword>
<dbReference type="Gene3D" id="2.10.109.10">
    <property type="entry name" value="Umud Fragment, subunit A"/>
    <property type="match status" value="1"/>
</dbReference>
<evidence type="ECO:0000313" key="2">
    <source>
        <dbReference type="EMBL" id="RPD91822.1"/>
    </source>
</evidence>
<sequence>MAFQNPAQNFAEQRLNLGDLVTLSPHSTFLVRSDSSYPEAGIMQGSVLAIDRAITPQHRHIIVAEVEGELVLRRLLINPVSALQELRGDETITLLDESQELPVWGVVAYALTDVAGLGFHHPPDE</sequence>
<organism evidence="2 3">
    <name type="scientific">Candidatus Pantoea deserta</name>
    <dbReference type="NCBI Taxonomy" id="1869313"/>
    <lineage>
        <taxon>Bacteria</taxon>
        <taxon>Pseudomonadati</taxon>
        <taxon>Pseudomonadota</taxon>
        <taxon>Gammaproteobacteria</taxon>
        <taxon>Enterobacterales</taxon>
        <taxon>Erwiniaceae</taxon>
        <taxon>Pantoea</taxon>
    </lineage>
</organism>
<gene>
    <name evidence="2" type="ORF">BBB56_23035</name>
</gene>
<name>A0A3N4N689_9GAMM</name>
<dbReference type="CDD" id="cd06529">
    <property type="entry name" value="S24_LexA-like"/>
    <property type="match status" value="1"/>
</dbReference>
<dbReference type="OrthoDB" id="6505225at2"/>
<dbReference type="InterPro" id="IPR015927">
    <property type="entry name" value="Peptidase_S24_S26A/B/C"/>
</dbReference>
<evidence type="ECO:0000259" key="1">
    <source>
        <dbReference type="Pfam" id="PF00717"/>
    </source>
</evidence>
<dbReference type="AlphaFoldDB" id="A0A3N4N689"/>
<dbReference type="SUPFAM" id="SSF51306">
    <property type="entry name" value="LexA/Signal peptidase"/>
    <property type="match status" value="1"/>
</dbReference>
<dbReference type="EMBL" id="RMVG01000037">
    <property type="protein sequence ID" value="RPD91822.1"/>
    <property type="molecule type" value="Genomic_DNA"/>
</dbReference>
<reference evidence="2 3" key="1">
    <citation type="submission" date="2018-11" db="EMBL/GenBank/DDBJ databases">
        <title>Whole genome sequencing of Pantoea sp. RIT388.</title>
        <authorList>
            <person name="Gan H.M."/>
            <person name="Hudson A.O."/>
        </authorList>
    </citation>
    <scope>NUCLEOTIDE SEQUENCE [LARGE SCALE GENOMIC DNA]</scope>
    <source>
        <strain evidence="2 3">RIT388</strain>
    </source>
</reference>
<dbReference type="RefSeq" id="WP_123803204.1">
    <property type="nucleotide sequence ID" value="NZ_RMVG01000037.1"/>
</dbReference>
<dbReference type="Proteomes" id="UP000281332">
    <property type="component" value="Unassembled WGS sequence"/>
</dbReference>
<proteinExistence type="predicted"/>
<comment type="caution">
    <text evidence="2">The sequence shown here is derived from an EMBL/GenBank/DDBJ whole genome shotgun (WGS) entry which is preliminary data.</text>
</comment>
<dbReference type="Pfam" id="PF00717">
    <property type="entry name" value="Peptidase_S24"/>
    <property type="match status" value="1"/>
</dbReference>
<feature type="domain" description="Peptidase S24/S26A/S26B/S26C" evidence="1">
    <location>
        <begin position="7"/>
        <end position="76"/>
    </location>
</feature>